<sequence length="297" mass="32179">MRSDYELVDADPAVRRSWLPLVLIPLFAFVAGLAAMGWLLANWQSAAAFLGVARAPLPAQAEAPLPAVSVESEPPAAMPPNPQEPQRLLLDPEMMRRVNRLEERIVQVQNQSLAAAGNADRAEGLLVAFAARRALDRGVSLGYIEGLLRERFGQSQRQAVATIITGARQPVTLEDLQLGLQEAGPQLTGGGPDQSWWSAFRTELAGLVTIRKANTPSTLPAERLRRATRRLESGQVDVALAEVLRMPNRDKAADWIAAARRYVAARRALDTIETAALLDPRNPPQIAPRPPAPAPTG</sequence>
<keyword evidence="2" id="KW-1133">Transmembrane helix</keyword>
<evidence type="ECO:0008006" key="5">
    <source>
        <dbReference type="Google" id="ProtNLM"/>
    </source>
</evidence>
<accession>A0ABU3Q9G9</accession>
<keyword evidence="2" id="KW-0472">Membrane</keyword>
<gene>
    <name evidence="3" type="ORF">RQX22_11580</name>
</gene>
<evidence type="ECO:0000256" key="2">
    <source>
        <dbReference type="SAM" id="Phobius"/>
    </source>
</evidence>
<organism evidence="3 4">
    <name type="scientific">Sphingosinicella rhizophila</name>
    <dbReference type="NCBI Taxonomy" id="3050082"/>
    <lineage>
        <taxon>Bacteria</taxon>
        <taxon>Pseudomonadati</taxon>
        <taxon>Pseudomonadota</taxon>
        <taxon>Alphaproteobacteria</taxon>
        <taxon>Sphingomonadales</taxon>
        <taxon>Sphingosinicellaceae</taxon>
        <taxon>Sphingosinicella</taxon>
    </lineage>
</organism>
<keyword evidence="2" id="KW-0812">Transmembrane</keyword>
<dbReference type="EMBL" id="JAVUPU010000005">
    <property type="protein sequence ID" value="MDT9599590.1"/>
    <property type="molecule type" value="Genomic_DNA"/>
</dbReference>
<name>A0ABU3Q9G9_9SPHN</name>
<feature type="transmembrane region" description="Helical" evidence="2">
    <location>
        <begin position="21"/>
        <end position="41"/>
    </location>
</feature>
<feature type="region of interest" description="Disordered" evidence="1">
    <location>
        <begin position="275"/>
        <end position="297"/>
    </location>
</feature>
<evidence type="ECO:0000313" key="4">
    <source>
        <dbReference type="Proteomes" id="UP001259572"/>
    </source>
</evidence>
<proteinExistence type="predicted"/>
<feature type="compositionally biased region" description="Pro residues" evidence="1">
    <location>
        <begin position="281"/>
        <end position="297"/>
    </location>
</feature>
<evidence type="ECO:0000256" key="1">
    <source>
        <dbReference type="SAM" id="MobiDB-lite"/>
    </source>
</evidence>
<evidence type="ECO:0000313" key="3">
    <source>
        <dbReference type="EMBL" id="MDT9599590.1"/>
    </source>
</evidence>
<dbReference type="RefSeq" id="WP_315726649.1">
    <property type="nucleotide sequence ID" value="NZ_JAVUPU010000005.1"/>
</dbReference>
<reference evidence="3 4" key="1">
    <citation type="submission" date="2023-05" db="EMBL/GenBank/DDBJ databases">
        <authorList>
            <person name="Guo Y."/>
        </authorList>
    </citation>
    <scope>NUCLEOTIDE SEQUENCE [LARGE SCALE GENOMIC DNA]</scope>
    <source>
        <strain evidence="3 4">GR2756</strain>
    </source>
</reference>
<keyword evidence="4" id="KW-1185">Reference proteome</keyword>
<protein>
    <recommendedName>
        <fullName evidence="5">Inner membrane protein</fullName>
    </recommendedName>
</protein>
<dbReference type="Proteomes" id="UP001259572">
    <property type="component" value="Unassembled WGS sequence"/>
</dbReference>
<comment type="caution">
    <text evidence="3">The sequence shown here is derived from an EMBL/GenBank/DDBJ whole genome shotgun (WGS) entry which is preliminary data.</text>
</comment>